<dbReference type="Proteomes" id="UP000617340">
    <property type="component" value="Unassembled WGS sequence"/>
</dbReference>
<keyword evidence="2" id="KW-1185">Reference proteome</keyword>
<evidence type="ECO:0000313" key="2">
    <source>
        <dbReference type="Proteomes" id="UP000617340"/>
    </source>
</evidence>
<comment type="caution">
    <text evidence="1">The sequence shown here is derived from an EMBL/GenBank/DDBJ whole genome shotgun (WGS) entry which is preliminary data.</text>
</comment>
<dbReference type="EMBL" id="JACSDZ010000002">
    <property type="protein sequence ID" value="KAF7413992.1"/>
    <property type="molecule type" value="Genomic_DNA"/>
</dbReference>
<sequence>MLPNVIAKVSNTITKFTFVAIDVHEQVVEVTPGKVPMRLRFYTPSTLLPKHPPTLSSQPTHPIVNGALPEIDSAAKDEFTERSEVATSLRGLLGRNPHCYPRFVRDLDNKEKAYPLSKLPDSSSKYCDIANLTA</sequence>
<reference evidence="1" key="1">
    <citation type="journal article" date="2020" name="G3 (Bethesda)">
        <title>High-Quality Assemblies for Three Invasive Social Wasps from the &lt;i&gt;Vespula&lt;/i&gt; Genus.</title>
        <authorList>
            <person name="Harrop T.W.R."/>
            <person name="Guhlin J."/>
            <person name="McLaughlin G.M."/>
            <person name="Permina E."/>
            <person name="Stockwell P."/>
            <person name="Gilligan J."/>
            <person name="Le Lec M.F."/>
            <person name="Gruber M.A.M."/>
            <person name="Quinn O."/>
            <person name="Lovegrove M."/>
            <person name="Duncan E.J."/>
            <person name="Remnant E.J."/>
            <person name="Van Eeckhoven J."/>
            <person name="Graham B."/>
            <person name="Knapp R.A."/>
            <person name="Langford K.W."/>
            <person name="Kronenberg Z."/>
            <person name="Press M.O."/>
            <person name="Eacker S.M."/>
            <person name="Wilson-Rankin E.E."/>
            <person name="Purcell J."/>
            <person name="Lester P.J."/>
            <person name="Dearden P.K."/>
        </authorList>
    </citation>
    <scope>NUCLEOTIDE SEQUENCE</scope>
    <source>
        <strain evidence="1">Linc-1</strain>
    </source>
</reference>
<proteinExistence type="predicted"/>
<name>A0A834NMD1_VESGE</name>
<protein>
    <submittedName>
        <fullName evidence="1">Uncharacterized protein</fullName>
    </submittedName>
</protein>
<gene>
    <name evidence="1" type="ORF">HZH68_002481</name>
</gene>
<organism evidence="1 2">
    <name type="scientific">Vespula germanica</name>
    <name type="common">German yellow jacket</name>
    <name type="synonym">Paravespula germanica</name>
    <dbReference type="NCBI Taxonomy" id="30212"/>
    <lineage>
        <taxon>Eukaryota</taxon>
        <taxon>Metazoa</taxon>
        <taxon>Ecdysozoa</taxon>
        <taxon>Arthropoda</taxon>
        <taxon>Hexapoda</taxon>
        <taxon>Insecta</taxon>
        <taxon>Pterygota</taxon>
        <taxon>Neoptera</taxon>
        <taxon>Endopterygota</taxon>
        <taxon>Hymenoptera</taxon>
        <taxon>Apocrita</taxon>
        <taxon>Aculeata</taxon>
        <taxon>Vespoidea</taxon>
        <taxon>Vespidae</taxon>
        <taxon>Vespinae</taxon>
        <taxon>Vespula</taxon>
    </lineage>
</organism>
<accession>A0A834NMD1</accession>
<dbReference type="AlphaFoldDB" id="A0A834NMD1"/>
<evidence type="ECO:0000313" key="1">
    <source>
        <dbReference type="EMBL" id="KAF7413992.1"/>
    </source>
</evidence>